<protein>
    <submittedName>
        <fullName evidence="3">IS630 family transposase</fullName>
    </submittedName>
</protein>
<dbReference type="GO" id="GO:0003676">
    <property type="term" value="F:nucleic acid binding"/>
    <property type="evidence" value="ECO:0007669"/>
    <property type="project" value="InterPro"/>
</dbReference>
<dbReference type="Pfam" id="PF13358">
    <property type="entry name" value="DDE_3"/>
    <property type="match status" value="1"/>
</dbReference>
<dbReference type="InterPro" id="IPR009057">
    <property type="entry name" value="Homeodomain-like_sf"/>
</dbReference>
<gene>
    <name evidence="2" type="ORF">F1D05_00280</name>
    <name evidence="3" type="ORF">F1D05_36885</name>
</gene>
<dbReference type="PANTHER" id="PTHR30347">
    <property type="entry name" value="POTASSIUM CHANNEL RELATED"/>
    <property type="match status" value="1"/>
</dbReference>
<dbReference type="EMBL" id="CP043661">
    <property type="protein sequence ID" value="QNE16621.1"/>
    <property type="molecule type" value="Genomic_DNA"/>
</dbReference>
<reference evidence="4" key="1">
    <citation type="submission" date="2019-09" db="EMBL/GenBank/DDBJ databases">
        <title>Antimicrobial potential of Antarctic Bacteria.</title>
        <authorList>
            <person name="Benaud N."/>
            <person name="Edwards R.J."/>
            <person name="Ferrari B.C."/>
        </authorList>
    </citation>
    <scope>NUCLEOTIDE SEQUENCE [LARGE SCALE GENOMIC DNA]</scope>
    <source>
        <strain evidence="4">SPB151</strain>
    </source>
</reference>
<evidence type="ECO:0000313" key="3">
    <source>
        <dbReference type="EMBL" id="QNE22462.1"/>
    </source>
</evidence>
<evidence type="ECO:0000313" key="4">
    <source>
        <dbReference type="Proteomes" id="UP000515563"/>
    </source>
</evidence>
<dbReference type="Proteomes" id="UP000515563">
    <property type="component" value="Chromosome"/>
</dbReference>
<dbReference type="Gene3D" id="3.30.420.10">
    <property type="entry name" value="Ribonuclease H-like superfamily/Ribonuclease H"/>
    <property type="match status" value="1"/>
</dbReference>
<evidence type="ECO:0000259" key="1">
    <source>
        <dbReference type="Pfam" id="PF13358"/>
    </source>
</evidence>
<dbReference type="InterPro" id="IPR038717">
    <property type="entry name" value="Tc1-like_DDE_dom"/>
</dbReference>
<organism evidence="3 4">
    <name type="scientific">Kribbella qitaiheensis</name>
    <dbReference type="NCBI Taxonomy" id="1544730"/>
    <lineage>
        <taxon>Bacteria</taxon>
        <taxon>Bacillati</taxon>
        <taxon>Actinomycetota</taxon>
        <taxon>Actinomycetes</taxon>
        <taxon>Propionibacteriales</taxon>
        <taxon>Kribbellaceae</taxon>
        <taxon>Kribbella</taxon>
    </lineage>
</organism>
<dbReference type="InterPro" id="IPR036397">
    <property type="entry name" value="RNaseH_sf"/>
</dbReference>
<keyword evidence="4" id="KW-1185">Reference proteome</keyword>
<feature type="domain" description="Tc1-like transposase DDE" evidence="1">
    <location>
        <begin position="172"/>
        <end position="320"/>
    </location>
</feature>
<reference evidence="3 4" key="2">
    <citation type="journal article" date="2020" name="Microbiol. Resour. Announc.">
        <title>Antarctic desert soil bacteria exhibit high novel natural product potential, evaluated through long-read genome sequencing and comparative genomics.</title>
        <authorList>
            <person name="Benaud N."/>
            <person name="Edwards R.J."/>
            <person name="Amos T.G."/>
            <person name="D'Agostino P.M."/>
            <person name="Gutierrez-Chavez C."/>
            <person name="Montgomery K."/>
            <person name="Nicetic I."/>
            <person name="Ferrari B.C."/>
        </authorList>
    </citation>
    <scope>NUCLEOTIDE SEQUENCE [LARGE SCALE GENOMIC DNA]</scope>
    <source>
        <strain evidence="3 4">SPB151</strain>
    </source>
</reference>
<dbReference type="AlphaFoldDB" id="A0A7G6X897"/>
<accession>A0A7G6X897</accession>
<sequence>MANRPAAALVLREGDRERLVSLTRSTTVRAGLALRARVVLLAAGGVSNTAIAEQVGLSRPKVIGWRQRYVRSGIKGLDDAERVGRPREIDHAMIVAETLKPPPKRLGVTHWSSRLLAVRLKVGNATVARAWRDYGVQPWRSETFKFSTDPELVAKVTDVVGLYLAPPDNAIVLCVDEKSQIQALDRTQKMLPMQPGFPERRTHDYVRHGTSTLFAALEIATGTVTAACKPRHRHQEFLAFLKQIDRAYPDDGTGQELHLVMDNYATHKRAEVRDWLAAHSRFKVHFTPTSGSWLNLVEVWFGIIERQAIHRGTFTSVKDLNTKIRAFITGWNDRCHPFVWTKTPDQILKKANRHRTSETLH</sequence>
<dbReference type="InterPro" id="IPR052702">
    <property type="entry name" value="MscS-like_channel"/>
</dbReference>
<dbReference type="InterPro" id="IPR047655">
    <property type="entry name" value="Transpos_IS630-like"/>
</dbReference>
<name>A0A7G6X897_9ACTN</name>
<dbReference type="KEGG" id="kqi:F1D05_36885"/>
<dbReference type="SUPFAM" id="SSF46689">
    <property type="entry name" value="Homeodomain-like"/>
    <property type="match status" value="1"/>
</dbReference>
<dbReference type="InterPro" id="IPR012337">
    <property type="entry name" value="RNaseH-like_sf"/>
</dbReference>
<proteinExistence type="predicted"/>
<dbReference type="Pfam" id="PF13551">
    <property type="entry name" value="HTH_29"/>
    <property type="match status" value="1"/>
</dbReference>
<evidence type="ECO:0000313" key="2">
    <source>
        <dbReference type="EMBL" id="QNE16621.1"/>
    </source>
</evidence>
<dbReference type="RefSeq" id="WP_185444873.1">
    <property type="nucleotide sequence ID" value="NZ_CP043661.1"/>
</dbReference>
<dbReference type="NCBIfam" id="NF033545">
    <property type="entry name" value="transpos_IS630"/>
    <property type="match status" value="1"/>
</dbReference>
<dbReference type="PANTHER" id="PTHR30347:SF1">
    <property type="entry name" value="MECHANOSENSITIVE CHANNEL MSCK"/>
    <property type="match status" value="1"/>
</dbReference>
<dbReference type="SUPFAM" id="SSF53098">
    <property type="entry name" value="Ribonuclease H-like"/>
    <property type="match status" value="1"/>
</dbReference>
<dbReference type="EMBL" id="CP043661">
    <property type="protein sequence ID" value="QNE22462.1"/>
    <property type="molecule type" value="Genomic_DNA"/>
</dbReference>
<dbReference type="KEGG" id="kqi:F1D05_00280"/>